<evidence type="ECO:0000256" key="1">
    <source>
        <dbReference type="SAM" id="MobiDB-lite"/>
    </source>
</evidence>
<proteinExistence type="predicted"/>
<dbReference type="AlphaFoldDB" id="A0AAE1H2G3"/>
<comment type="caution">
    <text evidence="3">The sequence shown here is derived from an EMBL/GenBank/DDBJ whole genome shotgun (WGS) entry which is preliminary data.</text>
</comment>
<dbReference type="EMBL" id="JAHWGI010000336">
    <property type="protein sequence ID" value="KAK3913721.1"/>
    <property type="molecule type" value="Genomic_DNA"/>
</dbReference>
<evidence type="ECO:0000313" key="4">
    <source>
        <dbReference type="Proteomes" id="UP001219518"/>
    </source>
</evidence>
<reference evidence="3" key="2">
    <citation type="journal article" date="2023" name="BMC Genomics">
        <title>Pest status, molecular evolution, and epigenetic factors derived from the genome assembly of Frankliniella fusca, a thysanopteran phytovirus vector.</title>
        <authorList>
            <person name="Catto M.A."/>
            <person name="Labadie P.E."/>
            <person name="Jacobson A.L."/>
            <person name="Kennedy G.G."/>
            <person name="Srinivasan R."/>
            <person name="Hunt B.G."/>
        </authorList>
    </citation>
    <scope>NUCLEOTIDE SEQUENCE</scope>
    <source>
        <strain evidence="3">PL_HMW_Pooled</strain>
    </source>
</reference>
<sequence>MHREGQWVKHRDDGAVDGQAVPGGPPWHEPARPSPARPCRAPACLPACLVYGRPRPYGPTARPDLYPAPPHPARGGHLSAQGSGLGERRGRRQPTALGCAPGRPPGRLRLRLRLLLGATELGGGGDQLGARASAALGAGQSTGHRARPPEIAPGLTGMGQAAMLLRAVVRAVLLAAALLTAVALATTTPRTVCRDEDYDDAPTRCQ</sequence>
<feature type="transmembrane region" description="Helical" evidence="2">
    <location>
        <begin position="167"/>
        <end position="185"/>
    </location>
</feature>
<keyword evidence="2" id="KW-1133">Transmembrane helix</keyword>
<feature type="region of interest" description="Disordered" evidence="1">
    <location>
        <begin position="60"/>
        <end position="103"/>
    </location>
</feature>
<reference evidence="3" key="1">
    <citation type="submission" date="2021-07" db="EMBL/GenBank/DDBJ databases">
        <authorList>
            <person name="Catto M.A."/>
            <person name="Jacobson A."/>
            <person name="Kennedy G."/>
            <person name="Labadie P."/>
            <person name="Hunt B.G."/>
            <person name="Srinivasan R."/>
        </authorList>
    </citation>
    <scope>NUCLEOTIDE SEQUENCE</scope>
    <source>
        <strain evidence="3">PL_HMW_Pooled</strain>
        <tissue evidence="3">Head</tissue>
    </source>
</reference>
<feature type="compositionally biased region" description="Pro residues" evidence="1">
    <location>
        <begin position="23"/>
        <end position="36"/>
    </location>
</feature>
<feature type="compositionally biased region" description="Basic and acidic residues" evidence="1">
    <location>
        <begin position="1"/>
        <end position="14"/>
    </location>
</feature>
<gene>
    <name evidence="3" type="ORF">KUF71_023178</name>
</gene>
<accession>A0AAE1H2G3</accession>
<name>A0AAE1H2G3_9NEOP</name>
<protein>
    <submittedName>
        <fullName evidence="3">Fork-head transcriptional regulator FHL1</fullName>
    </submittedName>
</protein>
<feature type="region of interest" description="Disordered" evidence="1">
    <location>
        <begin position="1"/>
        <end position="38"/>
    </location>
</feature>
<keyword evidence="2" id="KW-0472">Membrane</keyword>
<keyword evidence="4" id="KW-1185">Reference proteome</keyword>
<dbReference type="Proteomes" id="UP001219518">
    <property type="component" value="Unassembled WGS sequence"/>
</dbReference>
<organism evidence="3 4">
    <name type="scientific">Frankliniella fusca</name>
    <dbReference type="NCBI Taxonomy" id="407009"/>
    <lineage>
        <taxon>Eukaryota</taxon>
        <taxon>Metazoa</taxon>
        <taxon>Ecdysozoa</taxon>
        <taxon>Arthropoda</taxon>
        <taxon>Hexapoda</taxon>
        <taxon>Insecta</taxon>
        <taxon>Pterygota</taxon>
        <taxon>Neoptera</taxon>
        <taxon>Paraneoptera</taxon>
        <taxon>Thysanoptera</taxon>
        <taxon>Terebrantia</taxon>
        <taxon>Thripoidea</taxon>
        <taxon>Thripidae</taxon>
        <taxon>Frankliniella</taxon>
    </lineage>
</organism>
<evidence type="ECO:0000256" key="2">
    <source>
        <dbReference type="SAM" id="Phobius"/>
    </source>
</evidence>
<evidence type="ECO:0000313" key="3">
    <source>
        <dbReference type="EMBL" id="KAK3913721.1"/>
    </source>
</evidence>
<keyword evidence="2" id="KW-0812">Transmembrane</keyword>